<keyword evidence="7" id="KW-1185">Reference proteome</keyword>
<dbReference type="SUPFAM" id="SSF55785">
    <property type="entry name" value="PYP-like sensor domain (PAS domain)"/>
    <property type="match status" value="1"/>
</dbReference>
<dbReference type="CDD" id="cd00130">
    <property type="entry name" value="PAS"/>
    <property type="match status" value="1"/>
</dbReference>
<evidence type="ECO:0000256" key="2">
    <source>
        <dbReference type="ARBA" id="ARBA00022643"/>
    </source>
</evidence>
<dbReference type="Proteomes" id="UP000604046">
    <property type="component" value="Unassembled WGS sequence"/>
</dbReference>
<dbReference type="GO" id="GO:0005634">
    <property type="term" value="C:nucleus"/>
    <property type="evidence" value="ECO:0007669"/>
    <property type="project" value="TreeGrafter"/>
</dbReference>
<dbReference type="InterPro" id="IPR000014">
    <property type="entry name" value="PAS"/>
</dbReference>
<sequence>MDCIPEDSLPQGSCEALDRGAPSDDASSELSSAASLSRQCTEFSDVAALDLMSRQFTDFATRQGDFWVRKCSEPAISHQRQTTQDPRQGQFGRQSSCPPLSRPQMAFDELDLANLVDPIREESQEETHEEDRDDLISKAICAAVAECDFSVAIADPTGLDFEIIAVSEEFQRLTGYLPEESVGENCRFLSEGCPQHAGPALREACETGAPFTSILVNRRKSGEFFLNLLSIRGLVLASDSAGKDIWILVAVQRDVSLLPVANLPSNEASMLKVASRINRRLFKYATELGLLAEILRAFSRSCNRLAGYRRLQSDYWLRQ</sequence>
<protein>
    <submittedName>
        <fullName evidence="6">PHOT2 protein</fullName>
    </submittedName>
</protein>
<dbReference type="InterPro" id="IPR035965">
    <property type="entry name" value="PAS-like_dom_sf"/>
</dbReference>
<comment type="caution">
    <text evidence="6">The sequence shown here is derived from an EMBL/GenBank/DDBJ whole genome shotgun (WGS) entry which is preliminary data.</text>
</comment>
<evidence type="ECO:0000313" key="6">
    <source>
        <dbReference type="EMBL" id="CAE7309213.1"/>
    </source>
</evidence>
<dbReference type="AlphaFoldDB" id="A0A812NQF9"/>
<feature type="domain" description="PAS" evidence="5">
    <location>
        <begin position="151"/>
        <end position="185"/>
    </location>
</feature>
<keyword evidence="1" id="KW-0285">Flavoprotein</keyword>
<feature type="compositionally biased region" description="Low complexity" evidence="4">
    <location>
        <begin position="23"/>
        <end position="34"/>
    </location>
</feature>
<accession>A0A812NQF9</accession>
<evidence type="ECO:0000259" key="5">
    <source>
        <dbReference type="PROSITE" id="PS50112"/>
    </source>
</evidence>
<feature type="compositionally biased region" description="Polar residues" evidence="4">
    <location>
        <begin position="78"/>
        <end position="98"/>
    </location>
</feature>
<feature type="region of interest" description="Disordered" evidence="4">
    <location>
        <begin position="75"/>
        <end position="99"/>
    </location>
</feature>
<dbReference type="Pfam" id="PF13426">
    <property type="entry name" value="PAS_9"/>
    <property type="match status" value="1"/>
</dbReference>
<dbReference type="PROSITE" id="PS50112">
    <property type="entry name" value="PAS"/>
    <property type="match status" value="1"/>
</dbReference>
<dbReference type="PANTHER" id="PTHR47429">
    <property type="entry name" value="PROTEIN TWIN LOV 1"/>
    <property type="match status" value="1"/>
</dbReference>
<name>A0A812NQF9_9DINO</name>
<reference evidence="6" key="1">
    <citation type="submission" date="2021-02" db="EMBL/GenBank/DDBJ databases">
        <authorList>
            <person name="Dougan E. K."/>
            <person name="Rhodes N."/>
            <person name="Thang M."/>
            <person name="Chan C."/>
        </authorList>
    </citation>
    <scope>NUCLEOTIDE SEQUENCE</scope>
</reference>
<feature type="region of interest" description="Disordered" evidence="4">
    <location>
        <begin position="1"/>
        <end position="34"/>
    </location>
</feature>
<organism evidence="6 7">
    <name type="scientific">Symbiodinium natans</name>
    <dbReference type="NCBI Taxonomy" id="878477"/>
    <lineage>
        <taxon>Eukaryota</taxon>
        <taxon>Sar</taxon>
        <taxon>Alveolata</taxon>
        <taxon>Dinophyceae</taxon>
        <taxon>Suessiales</taxon>
        <taxon>Symbiodiniaceae</taxon>
        <taxon>Symbiodinium</taxon>
    </lineage>
</organism>
<keyword evidence="3" id="KW-0157">Chromophore</keyword>
<proteinExistence type="predicted"/>
<evidence type="ECO:0000256" key="1">
    <source>
        <dbReference type="ARBA" id="ARBA00022630"/>
    </source>
</evidence>
<dbReference type="PANTHER" id="PTHR47429:SF2">
    <property type="entry name" value="PROTEIN TWIN LOV 1"/>
    <property type="match status" value="1"/>
</dbReference>
<keyword evidence="2" id="KW-0288">FMN</keyword>
<evidence type="ECO:0000256" key="3">
    <source>
        <dbReference type="ARBA" id="ARBA00022991"/>
    </source>
</evidence>
<evidence type="ECO:0000256" key="4">
    <source>
        <dbReference type="SAM" id="MobiDB-lite"/>
    </source>
</evidence>
<dbReference type="EMBL" id="CAJNDS010002078">
    <property type="protein sequence ID" value="CAE7309213.1"/>
    <property type="molecule type" value="Genomic_DNA"/>
</dbReference>
<dbReference type="OrthoDB" id="447251at2759"/>
<dbReference type="Gene3D" id="3.30.450.20">
    <property type="entry name" value="PAS domain"/>
    <property type="match status" value="1"/>
</dbReference>
<gene>
    <name evidence="6" type="primary">PHOT2</name>
    <name evidence="6" type="ORF">SNAT2548_LOCUS16241</name>
</gene>
<evidence type="ECO:0000313" key="7">
    <source>
        <dbReference type="Proteomes" id="UP000604046"/>
    </source>
</evidence>